<feature type="region of interest" description="Disordered" evidence="1">
    <location>
        <begin position="125"/>
        <end position="169"/>
    </location>
</feature>
<reference evidence="2" key="1">
    <citation type="submission" date="2023-03" db="EMBL/GenBank/DDBJ databases">
        <title>Massive genome expansion in bonnet fungi (Mycena s.s.) driven by repeated elements and novel gene families across ecological guilds.</title>
        <authorList>
            <consortium name="Lawrence Berkeley National Laboratory"/>
            <person name="Harder C.B."/>
            <person name="Miyauchi S."/>
            <person name="Viragh M."/>
            <person name="Kuo A."/>
            <person name="Thoen E."/>
            <person name="Andreopoulos B."/>
            <person name="Lu D."/>
            <person name="Skrede I."/>
            <person name="Drula E."/>
            <person name="Henrissat B."/>
            <person name="Morin E."/>
            <person name="Kohler A."/>
            <person name="Barry K."/>
            <person name="LaButti K."/>
            <person name="Morin E."/>
            <person name="Salamov A."/>
            <person name="Lipzen A."/>
            <person name="Mereny Z."/>
            <person name="Hegedus B."/>
            <person name="Baldrian P."/>
            <person name="Stursova M."/>
            <person name="Weitz H."/>
            <person name="Taylor A."/>
            <person name="Grigoriev I.V."/>
            <person name="Nagy L.G."/>
            <person name="Martin F."/>
            <person name="Kauserud H."/>
        </authorList>
    </citation>
    <scope>NUCLEOTIDE SEQUENCE</scope>
    <source>
        <strain evidence="2">9144</strain>
    </source>
</reference>
<feature type="compositionally biased region" description="Pro residues" evidence="1">
    <location>
        <begin position="1211"/>
        <end position="1222"/>
    </location>
</feature>
<name>A0AAD6YET0_9AGAR</name>
<dbReference type="Proteomes" id="UP001219525">
    <property type="component" value="Unassembled WGS sequence"/>
</dbReference>
<proteinExistence type="predicted"/>
<dbReference type="EMBL" id="JARJCW010000016">
    <property type="protein sequence ID" value="KAJ7215820.1"/>
    <property type="molecule type" value="Genomic_DNA"/>
</dbReference>
<gene>
    <name evidence="2" type="ORF">GGX14DRAFT_606740</name>
</gene>
<feature type="compositionally biased region" description="Low complexity" evidence="1">
    <location>
        <begin position="126"/>
        <end position="151"/>
    </location>
</feature>
<organism evidence="2 3">
    <name type="scientific">Mycena pura</name>
    <dbReference type="NCBI Taxonomy" id="153505"/>
    <lineage>
        <taxon>Eukaryota</taxon>
        <taxon>Fungi</taxon>
        <taxon>Dikarya</taxon>
        <taxon>Basidiomycota</taxon>
        <taxon>Agaricomycotina</taxon>
        <taxon>Agaricomycetes</taxon>
        <taxon>Agaricomycetidae</taxon>
        <taxon>Agaricales</taxon>
        <taxon>Marasmiineae</taxon>
        <taxon>Mycenaceae</taxon>
        <taxon>Mycena</taxon>
    </lineage>
</organism>
<protein>
    <submittedName>
        <fullName evidence="2">Uncharacterized protein</fullName>
    </submittedName>
</protein>
<comment type="caution">
    <text evidence="2">The sequence shown here is derived from an EMBL/GenBank/DDBJ whole genome shotgun (WGS) entry which is preliminary data.</text>
</comment>
<sequence length="1323" mass="148790">MYLRDYFEEFSAASSLSPNEVKMYRAFMFSSNLADPSNQPFFSIENASRWMTALGFQLYQDHDSTSVIDPLLAPEHAKLSHLKAFRDQRTEDWVMPAPFRTFMAAVHESESRGRRRETSLRDFRSALRSHSSPGSSPAGSRATSPSSRSSSQLPWPISRPPSRAQSSLSHHLTVDRLMLQSRPGTPQLDIDSGILSLVSSRASSVSAAGGSSDRLKFTGKAAGKSLKGKQKRGKGKAKVVEDQEEEVEKIRITRELSVDHIVQISVVPNTWTVPEDATAYFLDLSATPEVLAKEGGKYERIDSFMKSEDQDSWGDGSTGNPKSGDAWVYALGGDPERGVRCRRVQLNCRGVRTCEYVSEELFGDCERFAPDLGATMDLWNHELDANEREAASADSILSRFYSRVKRSKCDVECDGVPILVLRSKGPNQYGKLHFVGCSRWSPSERWSHIYYTIPPNVDEETFRYVLDSMGRLPEGSTANVNARCALTLHPGLKLKHCPYSHIIDGRIRPAEIISRSCPTRIIVFVPVHPTPQMMYEWRPELEFQAIVVLQHPHNHPAHPAAKPSAEDERRLEAAMRAMGSKPLTVTKLLTAQSTSVLYDNKRVGEVSPAFIDTRKIRVRIAAQKKKEFPKGTGFDGEFSVCDYVEKKEKLLPVHQRYIHAAMTKGDFKLVVTVHPQLAYLSHDALSLVNDFTFKHVEGDLDQWVVTTFSDRYKRRITIAYLYCDKKTIEAFKQLFIELFDAIHRITGQKLKLRPFFPDGNCRVVVMDGEVAQALGFAAFLSMYNTPSVSGIYTDDGIELLAYCLRTCSVHFQRHVFDLTKKDSTLTESTLGTLASIVGRGSQNKIDEWHNFCRNLTSVPAVDWYMQKLNNPWVLPSVNQLLSKITKDDWNITPSTTNLAESEHAGLNAATSIRLALLPAILQAQELQDDEADEIHQSARDGILRKRWNGPAEREKRAAQRGTWQVRKDYERNEDLATFDMLTEARAEGQDEWRLSLARSETLTAQITELQKQLRADKRRTDLKEDIKVLRSATEFEKQTRRDWVQRRAEIDAELKELRAGPLKGVQINRQLNLRGRNSVATAPSELGETPGDLSNNMIPAQDNPVDPHAGSEQSDMLPPGSYISDQQRINAGLLNTDWNWLAQGAGAASSSSTHAGAGTEWDINYTGEDVSLGLAMGWDPEFGFDEQPVYSGLSHFNNQPSSSSDIQNYRLPPPSPPDPQPATQPSSDTAGNVESSDPLSRNLKRRAVSDADQQLRRSSRRPSRQRSMKYACRLITEQLEFASDAVKYLMINAQVVVRLGKKYFDMKKTIYHTYSNSRWDLID</sequence>
<feature type="compositionally biased region" description="Polar residues" evidence="1">
    <location>
        <begin position="1229"/>
        <end position="1239"/>
    </location>
</feature>
<evidence type="ECO:0000313" key="3">
    <source>
        <dbReference type="Proteomes" id="UP001219525"/>
    </source>
</evidence>
<feature type="region of interest" description="Disordered" evidence="1">
    <location>
        <begin position="1190"/>
        <end position="1267"/>
    </location>
</feature>
<feature type="compositionally biased region" description="Polar residues" evidence="1">
    <location>
        <begin position="1194"/>
        <end position="1207"/>
    </location>
</feature>
<keyword evidence="3" id="KW-1185">Reference proteome</keyword>
<evidence type="ECO:0000313" key="2">
    <source>
        <dbReference type="EMBL" id="KAJ7215820.1"/>
    </source>
</evidence>
<accession>A0AAD6YET0</accession>
<evidence type="ECO:0000256" key="1">
    <source>
        <dbReference type="SAM" id="MobiDB-lite"/>
    </source>
</evidence>
<feature type="compositionally biased region" description="Basic residues" evidence="1">
    <location>
        <begin position="1257"/>
        <end position="1267"/>
    </location>
</feature>